<feature type="domain" description="Transcription regulator PadR N-terminal" evidence="1">
    <location>
        <begin position="29"/>
        <end position="106"/>
    </location>
</feature>
<dbReference type="Proteomes" id="UP000290365">
    <property type="component" value="Chromosome"/>
</dbReference>
<gene>
    <name evidence="2" type="ORF">EPA93_08655</name>
</gene>
<dbReference type="KEGG" id="kbs:EPA93_08655"/>
<dbReference type="Pfam" id="PF03551">
    <property type="entry name" value="PadR"/>
    <property type="match status" value="1"/>
</dbReference>
<reference evidence="2 3" key="1">
    <citation type="submission" date="2019-01" db="EMBL/GenBank/DDBJ databases">
        <title>Ktedonosporobacter rubrisoli SCAWS-G2.</title>
        <authorList>
            <person name="Huang Y."/>
            <person name="Yan B."/>
        </authorList>
    </citation>
    <scope>NUCLEOTIDE SEQUENCE [LARGE SCALE GENOMIC DNA]</scope>
    <source>
        <strain evidence="2 3">SCAWS-G2</strain>
    </source>
</reference>
<dbReference type="InterPro" id="IPR036388">
    <property type="entry name" value="WH-like_DNA-bd_sf"/>
</dbReference>
<name>A0A4P6JM43_KTERU</name>
<keyword evidence="3" id="KW-1185">Reference proteome</keyword>
<dbReference type="Gene3D" id="1.10.10.10">
    <property type="entry name" value="Winged helix-like DNA-binding domain superfamily/Winged helix DNA-binding domain"/>
    <property type="match status" value="1"/>
</dbReference>
<dbReference type="AlphaFoldDB" id="A0A4P6JM43"/>
<accession>A0A4P6JM43</accession>
<proteinExistence type="predicted"/>
<evidence type="ECO:0000313" key="2">
    <source>
        <dbReference type="EMBL" id="QBD76072.1"/>
    </source>
</evidence>
<dbReference type="PANTHER" id="PTHR43252">
    <property type="entry name" value="TRANSCRIPTIONAL REGULATOR YQJI"/>
    <property type="match status" value="1"/>
</dbReference>
<evidence type="ECO:0000313" key="3">
    <source>
        <dbReference type="Proteomes" id="UP000290365"/>
    </source>
</evidence>
<organism evidence="2 3">
    <name type="scientific">Ktedonosporobacter rubrisoli</name>
    <dbReference type="NCBI Taxonomy" id="2509675"/>
    <lineage>
        <taxon>Bacteria</taxon>
        <taxon>Bacillati</taxon>
        <taxon>Chloroflexota</taxon>
        <taxon>Ktedonobacteria</taxon>
        <taxon>Ktedonobacterales</taxon>
        <taxon>Ktedonosporobacteraceae</taxon>
        <taxon>Ktedonosporobacter</taxon>
    </lineage>
</organism>
<dbReference type="InterPro" id="IPR005149">
    <property type="entry name" value="Tscrpt_reg_PadR_N"/>
</dbReference>
<dbReference type="SUPFAM" id="SSF46785">
    <property type="entry name" value="Winged helix' DNA-binding domain"/>
    <property type="match status" value="1"/>
</dbReference>
<sequence length="196" mass="22173">MLQRVPSRPYVHSTSQAMNHERARLPLLLLSLLAERPMHGYELNQQITARSIRQWTNIGLSSIYQSLDKLVAGGWVEASEEPNPGQGPSQRKVYTLTESGRQQFKELARTALDSSEHQRFDYDLGLGVALTCLPHGEVASALEERYRALQAQHQHVSAACAWSEHLLSARIVLDHQRRALEMELSWLQDVIALLKT</sequence>
<dbReference type="PANTHER" id="PTHR43252:SF7">
    <property type="entry name" value="TRANSCRIPTIONAL REGULATOR YQJI"/>
    <property type="match status" value="1"/>
</dbReference>
<protein>
    <submittedName>
        <fullName evidence="2">PadR family transcriptional regulator</fullName>
    </submittedName>
</protein>
<dbReference type="EMBL" id="CP035758">
    <property type="protein sequence ID" value="QBD76072.1"/>
    <property type="molecule type" value="Genomic_DNA"/>
</dbReference>
<dbReference type="InterPro" id="IPR036390">
    <property type="entry name" value="WH_DNA-bd_sf"/>
</dbReference>
<evidence type="ECO:0000259" key="1">
    <source>
        <dbReference type="Pfam" id="PF03551"/>
    </source>
</evidence>
<dbReference type="OrthoDB" id="9808762at2"/>